<dbReference type="Proteomes" id="UP000075787">
    <property type="component" value="Unassembled WGS sequence"/>
</dbReference>
<gene>
    <name evidence="2" type="ORF">AUP44_24495</name>
</gene>
<accession>A0A161Q684</accession>
<evidence type="ECO:0000256" key="1">
    <source>
        <dbReference type="SAM" id="MobiDB-lite"/>
    </source>
</evidence>
<evidence type="ECO:0000313" key="3">
    <source>
        <dbReference type="Proteomes" id="UP000075787"/>
    </source>
</evidence>
<name>A0A161Q684_9PROT</name>
<feature type="region of interest" description="Disordered" evidence="1">
    <location>
        <begin position="1"/>
        <end position="20"/>
    </location>
</feature>
<evidence type="ECO:0000313" key="2">
    <source>
        <dbReference type="EMBL" id="KYO54915.1"/>
    </source>
</evidence>
<protein>
    <recommendedName>
        <fullName evidence="4">Transposase</fullName>
    </recommendedName>
</protein>
<evidence type="ECO:0008006" key="4">
    <source>
        <dbReference type="Google" id="ProtNLM"/>
    </source>
</evidence>
<reference evidence="2 3" key="1">
    <citation type="submission" date="2015-12" db="EMBL/GenBank/DDBJ databases">
        <title>Genome sequence of Tistrella mobilis MCCC 1A02139.</title>
        <authorList>
            <person name="Lu L."/>
            <person name="Lai Q."/>
            <person name="Shao Z."/>
            <person name="Qian P."/>
        </authorList>
    </citation>
    <scope>NUCLEOTIDE SEQUENCE [LARGE SCALE GENOMIC DNA]</scope>
    <source>
        <strain evidence="2 3">MCCC 1A02139</strain>
    </source>
</reference>
<dbReference type="EMBL" id="LPZR01000076">
    <property type="protein sequence ID" value="KYO54915.1"/>
    <property type="molecule type" value="Genomic_DNA"/>
</dbReference>
<comment type="caution">
    <text evidence="2">The sequence shown here is derived from an EMBL/GenBank/DDBJ whole genome shotgun (WGS) entry which is preliminary data.</text>
</comment>
<dbReference type="OrthoDB" id="8005085at2"/>
<organism evidence="2 3">
    <name type="scientific">Tistrella mobilis</name>
    <dbReference type="NCBI Taxonomy" id="171437"/>
    <lineage>
        <taxon>Bacteria</taxon>
        <taxon>Pseudomonadati</taxon>
        <taxon>Pseudomonadota</taxon>
        <taxon>Alphaproteobacteria</taxon>
        <taxon>Geminicoccales</taxon>
        <taxon>Geminicoccaceae</taxon>
        <taxon>Tistrella</taxon>
    </lineage>
</organism>
<sequence length="98" mass="11059">MIDRLLGPRGPHPNRVSPEGETAVLDDALAHPCHGSLRVAQELAKRNIRVSSGGVRGVWQRHNLLTRHDRLLCLEKSTAERRLTLSDEQIRLLEHFSP</sequence>
<proteinExistence type="predicted"/>
<dbReference type="AlphaFoldDB" id="A0A161Q684"/>